<dbReference type="EMBL" id="VSRR010060084">
    <property type="protein sequence ID" value="MPC82545.1"/>
    <property type="molecule type" value="Genomic_DNA"/>
</dbReference>
<comment type="caution">
    <text evidence="2">The sequence shown here is derived from an EMBL/GenBank/DDBJ whole genome shotgun (WGS) entry which is preliminary data.</text>
</comment>
<sequence>MEVLSEELMSFDFNFVLSLSLRGGAVRGSSLHGAVLFCGAVRVITNLALWKVGTDCNLTGWQRDAAVFIQACARRRDGQQVSRRCSLAGETCVRVSAQEVTSASQRSRIALNTITRMSLTFQPSLLSLPSTAVPSPRTDRRPAPRKERVDSDLYSLTPFSHRNCSEATEMIGQILMGDVLKWCRIHVHDKQSLELPKYMRKQGRLPELTTSPTRDSSLL</sequence>
<dbReference type="Proteomes" id="UP000324222">
    <property type="component" value="Unassembled WGS sequence"/>
</dbReference>
<evidence type="ECO:0000313" key="3">
    <source>
        <dbReference type="Proteomes" id="UP000324222"/>
    </source>
</evidence>
<organism evidence="2 3">
    <name type="scientific">Portunus trituberculatus</name>
    <name type="common">Swimming crab</name>
    <name type="synonym">Neptunus trituberculatus</name>
    <dbReference type="NCBI Taxonomy" id="210409"/>
    <lineage>
        <taxon>Eukaryota</taxon>
        <taxon>Metazoa</taxon>
        <taxon>Ecdysozoa</taxon>
        <taxon>Arthropoda</taxon>
        <taxon>Crustacea</taxon>
        <taxon>Multicrustacea</taxon>
        <taxon>Malacostraca</taxon>
        <taxon>Eumalacostraca</taxon>
        <taxon>Eucarida</taxon>
        <taxon>Decapoda</taxon>
        <taxon>Pleocyemata</taxon>
        <taxon>Brachyura</taxon>
        <taxon>Eubrachyura</taxon>
        <taxon>Portunoidea</taxon>
        <taxon>Portunidae</taxon>
        <taxon>Portuninae</taxon>
        <taxon>Portunus</taxon>
    </lineage>
</organism>
<evidence type="ECO:0000313" key="2">
    <source>
        <dbReference type="EMBL" id="MPC82545.1"/>
    </source>
</evidence>
<name>A0A5B7IJN9_PORTR</name>
<feature type="compositionally biased region" description="Basic and acidic residues" evidence="1">
    <location>
        <begin position="137"/>
        <end position="151"/>
    </location>
</feature>
<gene>
    <name evidence="2" type="ORF">E2C01_077217</name>
</gene>
<feature type="region of interest" description="Disordered" evidence="1">
    <location>
        <begin position="130"/>
        <end position="151"/>
    </location>
</feature>
<reference evidence="2 3" key="1">
    <citation type="submission" date="2019-05" db="EMBL/GenBank/DDBJ databases">
        <title>Another draft genome of Portunus trituberculatus and its Hox gene families provides insights of decapod evolution.</title>
        <authorList>
            <person name="Jeong J.-H."/>
            <person name="Song I."/>
            <person name="Kim S."/>
            <person name="Choi T."/>
            <person name="Kim D."/>
            <person name="Ryu S."/>
            <person name="Kim W."/>
        </authorList>
    </citation>
    <scope>NUCLEOTIDE SEQUENCE [LARGE SCALE GENOMIC DNA]</scope>
    <source>
        <tissue evidence="2">Muscle</tissue>
    </source>
</reference>
<proteinExistence type="predicted"/>
<keyword evidence="3" id="KW-1185">Reference proteome</keyword>
<dbReference type="AlphaFoldDB" id="A0A5B7IJN9"/>
<accession>A0A5B7IJN9</accession>
<evidence type="ECO:0000256" key="1">
    <source>
        <dbReference type="SAM" id="MobiDB-lite"/>
    </source>
</evidence>
<protein>
    <submittedName>
        <fullName evidence="2">Uncharacterized protein</fullName>
    </submittedName>
</protein>